<dbReference type="STRING" id="651182.TOL2_C26220"/>
<dbReference type="PATRIC" id="fig|651182.5.peg.3085"/>
<dbReference type="PANTHER" id="PTHR34822:SF1">
    <property type="entry name" value="GRPB FAMILY PROTEIN"/>
    <property type="match status" value="1"/>
</dbReference>
<reference evidence="1 2" key="1">
    <citation type="journal article" date="2013" name="Environ. Microbiol.">
        <title>Complete genome, catabolic sub-proteomes and key-metabolites of Desulfobacula toluolica Tol2, a marine, aromatic compound-degrading, sulfate-reducing bacterium.</title>
        <authorList>
            <person name="Wohlbrand L."/>
            <person name="Jacob J.H."/>
            <person name="Kube M."/>
            <person name="Mussmann M."/>
            <person name="Jarling R."/>
            <person name="Beck A."/>
            <person name="Amann R."/>
            <person name="Wilkes H."/>
            <person name="Reinhardt R."/>
            <person name="Rabus R."/>
        </authorList>
    </citation>
    <scope>NUCLEOTIDE SEQUENCE [LARGE SCALE GENOMIC DNA]</scope>
    <source>
        <strain evidence="2">DSM 7467 / Tol2</strain>
    </source>
</reference>
<keyword evidence="2" id="KW-1185">Reference proteome</keyword>
<dbReference type="SUPFAM" id="SSF81301">
    <property type="entry name" value="Nucleotidyltransferase"/>
    <property type="match status" value="1"/>
</dbReference>
<evidence type="ECO:0000313" key="1">
    <source>
        <dbReference type="EMBL" id="CCK80781.1"/>
    </source>
</evidence>
<gene>
    <name evidence="1" type="ordered locus">TOL2_C26220</name>
</gene>
<dbReference type="PANTHER" id="PTHR34822">
    <property type="entry name" value="GRPB DOMAIN PROTEIN (AFU_ORTHOLOGUE AFUA_1G01530)"/>
    <property type="match status" value="1"/>
</dbReference>
<protein>
    <submittedName>
        <fullName evidence="1">Conserved uncharacterized protein, UPF0157</fullName>
    </submittedName>
</protein>
<accession>K0NHL1</accession>
<dbReference type="Pfam" id="PF04229">
    <property type="entry name" value="GrpB"/>
    <property type="match status" value="1"/>
</dbReference>
<dbReference type="InterPro" id="IPR007344">
    <property type="entry name" value="GrpB/CoaE"/>
</dbReference>
<sequence>MIGLIRNTVRVVDHNSGWADLAAQACRRVLEVGADLIADVQHVGSTAVPGLPAKPILDIAAAVAALDVMPELIERLTALGYIYRGDGQNAGGHLFVWESEPDVRTIHLHVVTLADVQWSHYLCFRDLLRQDAGVRKRYAALKQELRHRFSDDRKLYTESKHDFVRGVLNAQAQHIFKNSP</sequence>
<dbReference type="Proteomes" id="UP000007347">
    <property type="component" value="Chromosome"/>
</dbReference>
<evidence type="ECO:0000313" key="2">
    <source>
        <dbReference type="Proteomes" id="UP000007347"/>
    </source>
</evidence>
<dbReference type="InterPro" id="IPR043519">
    <property type="entry name" value="NT_sf"/>
</dbReference>
<proteinExistence type="predicted"/>
<dbReference type="KEGG" id="dto:TOL2_C26220"/>
<name>K0NHL1_DESTT</name>
<dbReference type="AlphaFoldDB" id="K0NHL1"/>
<dbReference type="HOGENOM" id="CLU_086407_4_1_7"/>
<dbReference type="EMBL" id="FO203503">
    <property type="protein sequence ID" value="CCK80781.1"/>
    <property type="molecule type" value="Genomic_DNA"/>
</dbReference>
<dbReference type="Gene3D" id="3.30.460.10">
    <property type="entry name" value="Beta Polymerase, domain 2"/>
    <property type="match status" value="1"/>
</dbReference>
<organism evidence="1 2">
    <name type="scientific">Desulfobacula toluolica (strain DSM 7467 / Tol2)</name>
    <dbReference type="NCBI Taxonomy" id="651182"/>
    <lineage>
        <taxon>Bacteria</taxon>
        <taxon>Pseudomonadati</taxon>
        <taxon>Thermodesulfobacteriota</taxon>
        <taxon>Desulfobacteria</taxon>
        <taxon>Desulfobacterales</taxon>
        <taxon>Desulfobacteraceae</taxon>
        <taxon>Desulfobacula</taxon>
    </lineage>
</organism>